<evidence type="ECO:0000313" key="7">
    <source>
        <dbReference type="EMBL" id="VDC24693.1"/>
    </source>
</evidence>
<comment type="similarity">
    <text evidence="2">Belongs to the bacterial solute-binding protein 1 family.</text>
</comment>
<evidence type="ECO:0000256" key="5">
    <source>
        <dbReference type="ARBA" id="ARBA00022764"/>
    </source>
</evidence>
<reference evidence="7 8" key="1">
    <citation type="submission" date="2018-11" db="EMBL/GenBank/DDBJ databases">
        <authorList>
            <person name="Criscuolo A."/>
        </authorList>
    </citation>
    <scope>NUCLEOTIDE SEQUENCE [LARGE SCALE GENOMIC DNA]</scope>
    <source>
        <strain evidence="7">ATB-66</strain>
    </source>
</reference>
<keyword evidence="8" id="KW-1185">Reference proteome</keyword>
<dbReference type="InterPro" id="IPR050490">
    <property type="entry name" value="Bact_solute-bd_prot1"/>
</dbReference>
<evidence type="ECO:0000256" key="6">
    <source>
        <dbReference type="SAM" id="SignalP"/>
    </source>
</evidence>
<sequence>MMSIKMKSGVLKRMRNLLKSSLFWILILSLAVLTACTNSDSNTNDEKSNEDKPGTDETAGKVSIEFWHAMSGTGQESLDAIVEGFNESQDKYEVKAEFQGTYEESLTKLRSVGGTKDAPAITQVFEVGTKYMIDSGYIEPVQSFIDKDNFDLSTLEQNILNYYKVDGELYSMPFNSSTPVMIYNKTAFEKAGLDPEKAPETFSEVIATAEKLKTDDMFGFSMLTYGWFFEQLVATQGGLYVNEDNGRSGDATEALFNGPEGLNVFNFLDTMNKAGTFGNFGTNWDDIRAAFASQKVAMYMDSSAGVAGAIANAPFDVGVAYIPYADEVQRNGVVIGGASLWMSKGIAENEQEAAWEFMKYMTTPEVQAKWHLDTGYFAINPKAYDEENVKEKWAEFPQFKVTVEQLQDTVPGIATQGALISVFPESRQQIVTALEDLYQGADPQEVLDQAAEGTNRAMEIANKTKK</sequence>
<dbReference type="GO" id="GO:0055085">
    <property type="term" value="P:transmembrane transport"/>
    <property type="evidence" value="ECO:0007669"/>
    <property type="project" value="InterPro"/>
</dbReference>
<dbReference type="Gene3D" id="3.40.190.10">
    <property type="entry name" value="Periplasmic binding protein-like II"/>
    <property type="match status" value="2"/>
</dbReference>
<organism evidence="7 8">
    <name type="scientific">Filibacter tadaridae</name>
    <dbReference type="NCBI Taxonomy" id="2483811"/>
    <lineage>
        <taxon>Bacteria</taxon>
        <taxon>Bacillati</taxon>
        <taxon>Bacillota</taxon>
        <taxon>Bacilli</taxon>
        <taxon>Bacillales</taxon>
        <taxon>Caryophanaceae</taxon>
        <taxon>Filibacter</taxon>
    </lineage>
</organism>
<name>A0A3P5WMD5_9BACL</name>
<evidence type="ECO:0000256" key="4">
    <source>
        <dbReference type="ARBA" id="ARBA00022729"/>
    </source>
</evidence>
<dbReference type="Proteomes" id="UP000270468">
    <property type="component" value="Unassembled WGS sequence"/>
</dbReference>
<evidence type="ECO:0000256" key="3">
    <source>
        <dbReference type="ARBA" id="ARBA00022448"/>
    </source>
</evidence>
<keyword evidence="4 6" id="KW-0732">Signal</keyword>
<feature type="chain" id="PRO_5038883447" evidence="6">
    <location>
        <begin position="35"/>
        <end position="466"/>
    </location>
</feature>
<feature type="signal peptide" evidence="6">
    <location>
        <begin position="1"/>
        <end position="34"/>
    </location>
</feature>
<dbReference type="EMBL" id="UXAV01000031">
    <property type="protein sequence ID" value="VDC24693.1"/>
    <property type="molecule type" value="Genomic_DNA"/>
</dbReference>
<proteinExistence type="inferred from homology"/>
<keyword evidence="5" id="KW-0574">Periplasm</keyword>
<dbReference type="PANTHER" id="PTHR43649:SF31">
    <property type="entry name" value="SN-GLYCEROL-3-PHOSPHATE-BINDING PERIPLASMIC PROTEIN UGPB"/>
    <property type="match status" value="1"/>
</dbReference>
<dbReference type="SUPFAM" id="SSF53850">
    <property type="entry name" value="Periplasmic binding protein-like II"/>
    <property type="match status" value="1"/>
</dbReference>
<dbReference type="AlphaFoldDB" id="A0A3P5WMD5"/>
<gene>
    <name evidence="7" type="primary">ugpB</name>
    <name evidence="7" type="ORF">FILTAD_01070</name>
</gene>
<evidence type="ECO:0000256" key="1">
    <source>
        <dbReference type="ARBA" id="ARBA00004196"/>
    </source>
</evidence>
<dbReference type="PROSITE" id="PS01037">
    <property type="entry name" value="SBP_BACTERIAL_1"/>
    <property type="match status" value="1"/>
</dbReference>
<accession>A0A3P5WMD5</accession>
<evidence type="ECO:0000313" key="8">
    <source>
        <dbReference type="Proteomes" id="UP000270468"/>
    </source>
</evidence>
<protein>
    <submittedName>
        <fullName evidence="7">sn-glycerol-3-phosphate-binding periplasmic protein UgpB</fullName>
    </submittedName>
</protein>
<dbReference type="InterPro" id="IPR006061">
    <property type="entry name" value="SBP_1_CS"/>
</dbReference>
<comment type="subcellular location">
    <subcellularLocation>
        <location evidence="1">Cell envelope</location>
    </subcellularLocation>
</comment>
<dbReference type="InterPro" id="IPR006059">
    <property type="entry name" value="SBP"/>
</dbReference>
<dbReference type="GO" id="GO:0030313">
    <property type="term" value="C:cell envelope"/>
    <property type="evidence" value="ECO:0007669"/>
    <property type="project" value="UniProtKB-SubCell"/>
</dbReference>
<dbReference type="CDD" id="cd14748">
    <property type="entry name" value="PBP2_UgpB"/>
    <property type="match status" value="1"/>
</dbReference>
<dbReference type="PANTHER" id="PTHR43649">
    <property type="entry name" value="ARABINOSE-BINDING PROTEIN-RELATED"/>
    <property type="match status" value="1"/>
</dbReference>
<dbReference type="Pfam" id="PF13416">
    <property type="entry name" value="SBP_bac_8"/>
    <property type="match status" value="1"/>
</dbReference>
<evidence type="ECO:0000256" key="2">
    <source>
        <dbReference type="ARBA" id="ARBA00008520"/>
    </source>
</evidence>
<keyword evidence="3" id="KW-0813">Transport</keyword>